<gene>
    <name evidence="2" type="ORF">LCDPAC02_00930</name>
</gene>
<name>A0A481YR07_9VIRU</name>
<organism evidence="2">
    <name type="scientific">Pithovirus LCDPAC02</name>
    <dbReference type="NCBI Taxonomy" id="2506601"/>
    <lineage>
        <taxon>Viruses</taxon>
        <taxon>Pithoviruses</taxon>
    </lineage>
</organism>
<feature type="transmembrane region" description="Helical" evidence="1">
    <location>
        <begin position="52"/>
        <end position="72"/>
    </location>
</feature>
<protein>
    <submittedName>
        <fullName evidence="2">Uncharacterized protein</fullName>
    </submittedName>
</protein>
<keyword evidence="1" id="KW-0812">Transmembrane</keyword>
<accession>A0A481YR07</accession>
<keyword evidence="1" id="KW-0472">Membrane</keyword>
<dbReference type="EMBL" id="MK500300">
    <property type="protein sequence ID" value="QBK84894.1"/>
    <property type="molecule type" value="Genomic_DNA"/>
</dbReference>
<reference evidence="2" key="1">
    <citation type="journal article" date="2019" name="MBio">
        <title>Virus Genomes from Deep Sea Sediments Expand the Ocean Megavirome and Support Independent Origins of Viral Gigantism.</title>
        <authorList>
            <person name="Backstrom D."/>
            <person name="Yutin N."/>
            <person name="Jorgensen S.L."/>
            <person name="Dharamshi J."/>
            <person name="Homa F."/>
            <person name="Zaremba-Niedwiedzka K."/>
            <person name="Spang A."/>
            <person name="Wolf Y.I."/>
            <person name="Koonin E.V."/>
            <person name="Ettema T.J."/>
        </authorList>
    </citation>
    <scope>NUCLEOTIDE SEQUENCE</scope>
</reference>
<evidence type="ECO:0000313" key="2">
    <source>
        <dbReference type="EMBL" id="QBK84894.1"/>
    </source>
</evidence>
<keyword evidence="1" id="KW-1133">Transmembrane helix</keyword>
<evidence type="ECO:0000256" key="1">
    <source>
        <dbReference type="SAM" id="Phobius"/>
    </source>
</evidence>
<sequence length="105" mass="12249">MTFKYKTINDLIINGVIYFNEKCYNTYDEGKNIPCWYNIEDEHSIKFSQSMYSIPSISIIIIMFITSMLILLCCLCDISCCEKSGDINNEELHNCNEIKIPKEEI</sequence>
<proteinExistence type="predicted"/>